<dbReference type="Proteomes" id="UP000010932">
    <property type="component" value="Unassembled WGS sequence"/>
</dbReference>
<sequence length="41" mass="4682">MELSDRILLVDDVPENLLLTEVNSTLTLFKNTCRQSLCMVN</sequence>
<organism evidence="1 2">
    <name type="scientific">Microcystis aeruginosa TAIHU98</name>
    <dbReference type="NCBI Taxonomy" id="1134457"/>
    <lineage>
        <taxon>Bacteria</taxon>
        <taxon>Bacillati</taxon>
        <taxon>Cyanobacteriota</taxon>
        <taxon>Cyanophyceae</taxon>
        <taxon>Oscillatoriophycideae</taxon>
        <taxon>Chroococcales</taxon>
        <taxon>Microcystaceae</taxon>
        <taxon>Microcystis</taxon>
    </lineage>
</organism>
<evidence type="ECO:0000313" key="1">
    <source>
        <dbReference type="EMBL" id="ELP53091.1"/>
    </source>
</evidence>
<dbReference type="RefSeq" id="WP_002739291.1">
    <property type="nucleotide sequence ID" value="NZ_ANKQ01000003.1"/>
</dbReference>
<protein>
    <submittedName>
        <fullName evidence="1">Uncharacterized protein</fullName>
    </submittedName>
</protein>
<accession>L7E2L7</accession>
<comment type="caution">
    <text evidence="1">The sequence shown here is derived from an EMBL/GenBank/DDBJ whole genome shotgun (WGS) entry which is preliminary data.</text>
</comment>
<gene>
    <name evidence="1" type="ORF">O53_4820</name>
</gene>
<dbReference type="PATRIC" id="fig|1134457.3.peg.4503"/>
<reference evidence="1 2" key="1">
    <citation type="journal article" date="2013" name="Genome Announc.">
        <title>Whole-Genome Sequence of Microcystis aeruginosa TAIHU98, a Nontoxic Bloom-Forming Strain Isolated from Taihu Lake, China.</title>
        <authorList>
            <person name="Yang C."/>
            <person name="Zhang W."/>
            <person name="Ren M."/>
            <person name="Song L."/>
            <person name="Li T."/>
            <person name="Zhao J."/>
        </authorList>
    </citation>
    <scope>NUCLEOTIDE SEQUENCE [LARGE SCALE GENOMIC DNA]</scope>
    <source>
        <strain evidence="1 2">TAIHU98</strain>
    </source>
</reference>
<proteinExistence type="predicted"/>
<evidence type="ECO:0000313" key="2">
    <source>
        <dbReference type="Proteomes" id="UP000010932"/>
    </source>
</evidence>
<name>L7E2L7_MICAE</name>
<dbReference type="EMBL" id="ANKQ01000003">
    <property type="protein sequence ID" value="ELP53091.1"/>
    <property type="molecule type" value="Genomic_DNA"/>
</dbReference>
<dbReference type="AlphaFoldDB" id="L7E2L7"/>